<keyword evidence="2" id="KW-1185">Reference proteome</keyword>
<sequence length="155" mass="18077">MIKVNESRLNARREKQHWIEFIFLLCCYQLQDFIMAPVDPKLAHEKIVANFVKMQLSYRFTVALLPSESENVVFRFLFSKPVDSAPEPAIVVYVDVEVLGASGTSWSYSIHVEGQKYRRIIEVNENTVNHTSFNESLIDKVFNQKAQVRMQHLWV</sequence>
<dbReference type="EMBL" id="CYKH01000278">
    <property type="protein sequence ID" value="CUF26545.1"/>
    <property type="molecule type" value="Genomic_DNA"/>
</dbReference>
<dbReference type="Proteomes" id="UP000051952">
    <property type="component" value="Unassembled WGS sequence"/>
</dbReference>
<gene>
    <name evidence="1" type="ORF">BSAL_60810</name>
</gene>
<dbReference type="VEuPathDB" id="TriTrypDB:BSAL_60810"/>
<accession>A0A0S4ILK7</accession>
<protein>
    <submittedName>
        <fullName evidence="1">Uncharacterized protein</fullName>
    </submittedName>
</protein>
<organism evidence="1 2">
    <name type="scientific">Bodo saltans</name>
    <name type="common">Flagellated protozoan</name>
    <dbReference type="NCBI Taxonomy" id="75058"/>
    <lineage>
        <taxon>Eukaryota</taxon>
        <taxon>Discoba</taxon>
        <taxon>Euglenozoa</taxon>
        <taxon>Kinetoplastea</taxon>
        <taxon>Metakinetoplastina</taxon>
        <taxon>Eubodonida</taxon>
        <taxon>Bodonidae</taxon>
        <taxon>Bodo</taxon>
    </lineage>
</organism>
<name>A0A0S4ILK7_BODSA</name>
<dbReference type="OrthoDB" id="238997at2759"/>
<dbReference type="AlphaFoldDB" id="A0A0S4ILK7"/>
<proteinExistence type="predicted"/>
<reference evidence="2" key="1">
    <citation type="submission" date="2015-09" db="EMBL/GenBank/DDBJ databases">
        <authorList>
            <consortium name="Pathogen Informatics"/>
        </authorList>
    </citation>
    <scope>NUCLEOTIDE SEQUENCE [LARGE SCALE GENOMIC DNA]</scope>
    <source>
        <strain evidence="2">Lake Konstanz</strain>
    </source>
</reference>
<evidence type="ECO:0000313" key="2">
    <source>
        <dbReference type="Proteomes" id="UP000051952"/>
    </source>
</evidence>
<evidence type="ECO:0000313" key="1">
    <source>
        <dbReference type="EMBL" id="CUF26545.1"/>
    </source>
</evidence>